<organism evidence="2 3">
    <name type="scientific">Mycobacterium tuberculosis</name>
    <dbReference type="NCBI Taxonomy" id="1773"/>
    <lineage>
        <taxon>Bacteria</taxon>
        <taxon>Bacillati</taxon>
        <taxon>Actinomycetota</taxon>
        <taxon>Actinomycetes</taxon>
        <taxon>Mycobacteriales</taxon>
        <taxon>Mycobacteriaceae</taxon>
        <taxon>Mycobacterium</taxon>
        <taxon>Mycobacterium tuberculosis complex</taxon>
    </lineage>
</organism>
<evidence type="ECO:0000313" key="2">
    <source>
        <dbReference type="EMBL" id="COU95197.1"/>
    </source>
</evidence>
<name>A0A0U0QJ38_MYCTX</name>
<gene>
    <name evidence="2" type="ORF">ERS007703_00140</name>
</gene>
<feature type="region of interest" description="Disordered" evidence="1">
    <location>
        <begin position="20"/>
        <end position="46"/>
    </location>
</feature>
<accession>A0A0U0QJ38</accession>
<evidence type="ECO:0000256" key="1">
    <source>
        <dbReference type="SAM" id="MobiDB-lite"/>
    </source>
</evidence>
<protein>
    <submittedName>
        <fullName evidence="2">Uncharacterized protein</fullName>
    </submittedName>
</protein>
<sequence>MIQAKSSKVRLGSNTVFKYSPTVPGQRSSEAKASGSVVNKSNHHRGCPIASRTVRSVSAGGMDIPLRTSRSRAPATGTSTVTSMVSNPAAATRRTNAIERSRSRHIYSWNHLRPCGTAMTRSSMAQVARVDSENGIPAAAAARAPAISPSVCIKRVNPVGAIPNGKTVG</sequence>
<dbReference type="AlphaFoldDB" id="A0A0U0QJ38"/>
<reference evidence="3" key="1">
    <citation type="submission" date="2015-03" db="EMBL/GenBank/DDBJ databases">
        <authorList>
            <consortium name="Pathogen Informatics"/>
        </authorList>
    </citation>
    <scope>NUCLEOTIDE SEQUENCE [LARGE SCALE GENOMIC DNA]</scope>
    <source>
        <strain evidence="3">K00500041</strain>
    </source>
</reference>
<evidence type="ECO:0000313" key="3">
    <source>
        <dbReference type="Proteomes" id="UP000038802"/>
    </source>
</evidence>
<dbReference type="Proteomes" id="UP000038802">
    <property type="component" value="Unassembled WGS sequence"/>
</dbReference>
<dbReference type="EMBL" id="CSAE01000007">
    <property type="protein sequence ID" value="COU95197.1"/>
    <property type="molecule type" value="Genomic_DNA"/>
</dbReference>
<proteinExistence type="predicted"/>